<sequence length="618" mass="61690">MTSTGTPDSPGPVPGGPGERPPAGDQHGAPSTGAPHTWSHGGGTHGESTHGGTHFGTQQGTAHGGSPHRTQHGAAQGGAGWGGPEPQPRPSTTAGFFASMRRTGIWRGQDRWIGGVAAGIARRLDVDPLLVRGILVVLSFFGGLGLLLYGIGWALLPEESDGRIHLQEALRGNVDAALAGAVIFVIIGLARPGTWWAGFGYWGDGWFLLSLAFVALVIVGVVALARRGSSAAASAPPPHGGTPWSPGPAPVWSGGQEFHTSSAGHDVHGTTTPPAHTAPGQAASGAAGAPRSAPEAPGTAYGQAAYGTGPESPGTAYGQAAYGTGRDERSQTAYGQAAYGATPAAGPSPAPGSVPWSATTAGSAGVPAGPYGPAQASYPPPVPPRPKSPGPGSALVTVILALALLTTAGLLLWDRVEPLGWMLPLTIGGAVLALLGLGVMIAGAVGRRGGALSVLGVLAALLVVPVTSATTVGPVAAGFTPGGAFGDHTFAPTTTEEAAEGYDLLAGDLDVDLSRLDPAGDPVTVPVHFGAGDLRVVLPADPAVRLDIELGAGQIQGRTSPGWSGPIEETTSALGPATWQDGSSIDATFISPAAQEDEAEIVLVITAGAGDITIEEQR</sequence>
<organism evidence="9 10">
    <name type="scientific">Georgenia subflava</name>
    <dbReference type="NCBI Taxonomy" id="1622177"/>
    <lineage>
        <taxon>Bacteria</taxon>
        <taxon>Bacillati</taxon>
        <taxon>Actinomycetota</taxon>
        <taxon>Actinomycetes</taxon>
        <taxon>Micrococcales</taxon>
        <taxon>Bogoriellaceae</taxon>
        <taxon>Georgenia</taxon>
    </lineage>
</organism>
<dbReference type="InterPro" id="IPR007168">
    <property type="entry name" value="Phageshock_PspC_N"/>
</dbReference>
<dbReference type="PANTHER" id="PTHR33885">
    <property type="entry name" value="PHAGE SHOCK PROTEIN C"/>
    <property type="match status" value="1"/>
</dbReference>
<feature type="domain" description="Phage shock protein PspC N-terminal" evidence="8">
    <location>
        <begin position="109"/>
        <end position="159"/>
    </location>
</feature>
<feature type="transmembrane region" description="Helical" evidence="7">
    <location>
        <begin position="177"/>
        <end position="199"/>
    </location>
</feature>
<feature type="region of interest" description="Disordered" evidence="6">
    <location>
        <begin position="1"/>
        <end position="94"/>
    </location>
</feature>
<keyword evidence="4 7" id="KW-1133">Transmembrane helix</keyword>
<feature type="compositionally biased region" description="Low complexity" evidence="6">
    <location>
        <begin position="331"/>
        <end position="345"/>
    </location>
</feature>
<dbReference type="OrthoDB" id="7359894at2"/>
<proteinExistence type="predicted"/>
<evidence type="ECO:0000256" key="4">
    <source>
        <dbReference type="ARBA" id="ARBA00022989"/>
    </source>
</evidence>
<evidence type="ECO:0000256" key="7">
    <source>
        <dbReference type="SAM" id="Phobius"/>
    </source>
</evidence>
<evidence type="ECO:0000259" key="8">
    <source>
        <dbReference type="Pfam" id="PF04024"/>
    </source>
</evidence>
<dbReference type="RefSeq" id="WP_152194751.1">
    <property type="nucleotide sequence ID" value="NZ_VUKD01000002.1"/>
</dbReference>
<evidence type="ECO:0000256" key="3">
    <source>
        <dbReference type="ARBA" id="ARBA00022692"/>
    </source>
</evidence>
<comment type="caution">
    <text evidence="9">The sequence shown here is derived from an EMBL/GenBank/DDBJ whole genome shotgun (WGS) entry which is preliminary data.</text>
</comment>
<dbReference type="Proteomes" id="UP000437709">
    <property type="component" value="Unassembled WGS sequence"/>
</dbReference>
<dbReference type="AlphaFoldDB" id="A0A6N7EJW4"/>
<keyword evidence="3 7" id="KW-0812">Transmembrane</keyword>
<feature type="transmembrane region" description="Helical" evidence="7">
    <location>
        <begin position="419"/>
        <end position="442"/>
    </location>
</feature>
<evidence type="ECO:0000256" key="6">
    <source>
        <dbReference type="SAM" id="MobiDB-lite"/>
    </source>
</evidence>
<evidence type="ECO:0000256" key="2">
    <source>
        <dbReference type="ARBA" id="ARBA00022475"/>
    </source>
</evidence>
<keyword evidence="2" id="KW-1003">Cell membrane</keyword>
<feature type="compositionally biased region" description="Low complexity" evidence="6">
    <location>
        <begin position="269"/>
        <end position="324"/>
    </location>
</feature>
<feature type="transmembrane region" description="Helical" evidence="7">
    <location>
        <begin position="394"/>
        <end position="413"/>
    </location>
</feature>
<accession>A0A6N7EJW4</accession>
<dbReference type="PANTHER" id="PTHR33885:SF3">
    <property type="entry name" value="PHAGE SHOCK PROTEIN C"/>
    <property type="match status" value="1"/>
</dbReference>
<evidence type="ECO:0000256" key="1">
    <source>
        <dbReference type="ARBA" id="ARBA00004162"/>
    </source>
</evidence>
<feature type="compositionally biased region" description="Pro residues" evidence="6">
    <location>
        <begin position="235"/>
        <end position="249"/>
    </location>
</feature>
<feature type="transmembrane region" description="Helical" evidence="7">
    <location>
        <begin position="449"/>
        <end position="467"/>
    </location>
</feature>
<keyword evidence="10" id="KW-1185">Reference proteome</keyword>
<evidence type="ECO:0000256" key="5">
    <source>
        <dbReference type="ARBA" id="ARBA00023136"/>
    </source>
</evidence>
<comment type="subcellular location">
    <subcellularLocation>
        <location evidence="1">Cell membrane</location>
        <topology evidence="1">Single-pass membrane protein</topology>
    </subcellularLocation>
</comment>
<dbReference type="GO" id="GO:0005886">
    <property type="term" value="C:plasma membrane"/>
    <property type="evidence" value="ECO:0007669"/>
    <property type="project" value="UniProtKB-SubCell"/>
</dbReference>
<feature type="transmembrane region" description="Helical" evidence="7">
    <location>
        <begin position="205"/>
        <end position="225"/>
    </location>
</feature>
<evidence type="ECO:0000313" key="9">
    <source>
        <dbReference type="EMBL" id="MPV38652.1"/>
    </source>
</evidence>
<dbReference type="EMBL" id="WHPC01000097">
    <property type="protein sequence ID" value="MPV38652.1"/>
    <property type="molecule type" value="Genomic_DNA"/>
</dbReference>
<dbReference type="InterPro" id="IPR052027">
    <property type="entry name" value="PspC"/>
</dbReference>
<name>A0A6N7EJW4_9MICO</name>
<reference evidence="9 10" key="1">
    <citation type="submission" date="2019-10" db="EMBL/GenBank/DDBJ databases">
        <title>Georgenia wutianyii sp. nov. and Georgenia yuyongxinii sp. nov. isolated from plateau pika (Ochotona curzoniae) in the Qinghai-Tibet plateau of China.</title>
        <authorList>
            <person name="Tian Z."/>
        </authorList>
    </citation>
    <scope>NUCLEOTIDE SEQUENCE [LARGE SCALE GENOMIC DNA]</scope>
    <source>
        <strain evidence="9 10">JCM 19765</strain>
    </source>
</reference>
<feature type="transmembrane region" description="Helical" evidence="7">
    <location>
        <begin position="129"/>
        <end position="156"/>
    </location>
</feature>
<evidence type="ECO:0000313" key="10">
    <source>
        <dbReference type="Proteomes" id="UP000437709"/>
    </source>
</evidence>
<gene>
    <name evidence="9" type="ORF">GB881_16665</name>
</gene>
<keyword evidence="5 7" id="KW-0472">Membrane</keyword>
<dbReference type="Pfam" id="PF04024">
    <property type="entry name" value="PspC"/>
    <property type="match status" value="1"/>
</dbReference>
<feature type="region of interest" description="Disordered" evidence="6">
    <location>
        <begin position="232"/>
        <end position="390"/>
    </location>
</feature>
<feature type="compositionally biased region" description="Pro residues" evidence="6">
    <location>
        <begin position="378"/>
        <end position="389"/>
    </location>
</feature>
<protein>
    <submittedName>
        <fullName evidence="9">PspC domain-containing protein</fullName>
    </submittedName>
</protein>
<feature type="compositionally biased region" description="Low complexity" evidence="6">
    <location>
        <begin position="50"/>
        <end position="65"/>
    </location>
</feature>